<evidence type="ECO:0000313" key="2">
    <source>
        <dbReference type="Proteomes" id="UP001197247"/>
    </source>
</evidence>
<comment type="caution">
    <text evidence="1">The sequence shown here is derived from an EMBL/GenBank/DDBJ whole genome shotgun (WGS) entry which is preliminary data.</text>
</comment>
<keyword evidence="2" id="KW-1185">Reference proteome</keyword>
<dbReference type="Proteomes" id="UP001197247">
    <property type="component" value="Unassembled WGS sequence"/>
</dbReference>
<proteinExistence type="predicted"/>
<dbReference type="RefSeq" id="WP_214160532.1">
    <property type="nucleotide sequence ID" value="NZ_JAHBAY010000022.1"/>
</dbReference>
<evidence type="ECO:0000313" key="1">
    <source>
        <dbReference type="EMBL" id="MBT0773997.1"/>
    </source>
</evidence>
<accession>A0ABS5TT51</accession>
<dbReference type="InterPro" id="IPR021373">
    <property type="entry name" value="DUF2993"/>
</dbReference>
<name>A0ABS5TT51_9ACTN</name>
<dbReference type="EMBL" id="JAHBAY010000022">
    <property type="protein sequence ID" value="MBT0773997.1"/>
    <property type="molecule type" value="Genomic_DNA"/>
</dbReference>
<protein>
    <submittedName>
        <fullName evidence="1">DUF2993 domain-containing protein</fullName>
    </submittedName>
</protein>
<reference evidence="1 2" key="1">
    <citation type="submission" date="2021-05" db="EMBL/GenBank/DDBJ databases">
        <title>Kineosporia and Streptomyces sp. nov. two new marine actinobacteria isolated from Coral.</title>
        <authorList>
            <person name="Buangrab K."/>
            <person name="Sutthacheep M."/>
            <person name="Yeemin T."/>
            <person name="Harunari E."/>
            <person name="Igarashi Y."/>
            <person name="Kanchanasin P."/>
            <person name="Tanasupawat S."/>
            <person name="Phongsopitanun W."/>
        </authorList>
    </citation>
    <scope>NUCLEOTIDE SEQUENCE [LARGE SCALE GENOMIC DNA]</scope>
    <source>
        <strain evidence="1 2">J2-2</strain>
    </source>
</reference>
<sequence length="278" mass="27900">MRGGPRLRVARPGRGAAWRRPVLVTVVVLVLLIALTAVADVVIARRAESRITTALRCATGDDSIAPELSLGRTPVLLQLVSGSFGTVTIDGLPVSSISTAGRAADLLGAGEVDLTLHDVGPGRPVTVGSATASATIGWDALTERLGSAGDAEDDAAQALSGATFGWQDGLLAVTLQQRMLGAPLTVLMRLEVDGTSLTLTPETVAVGDRLVQASLLAGLAGRLGTGAGNPLDPRTVDLDLPEGVTLQAVSGGDAGLGVDLAVAPDALGKRGNGGGCLG</sequence>
<dbReference type="Pfam" id="PF11209">
    <property type="entry name" value="LmeA"/>
    <property type="match status" value="1"/>
</dbReference>
<organism evidence="1 2">
    <name type="scientific">Kineosporia corallincola</name>
    <dbReference type="NCBI Taxonomy" id="2835133"/>
    <lineage>
        <taxon>Bacteria</taxon>
        <taxon>Bacillati</taxon>
        <taxon>Actinomycetota</taxon>
        <taxon>Actinomycetes</taxon>
        <taxon>Kineosporiales</taxon>
        <taxon>Kineosporiaceae</taxon>
        <taxon>Kineosporia</taxon>
    </lineage>
</organism>
<gene>
    <name evidence="1" type="ORF">KIH74_33945</name>
</gene>